<evidence type="ECO:0000313" key="1">
    <source>
        <dbReference type="EMBL" id="CDO86160.1"/>
    </source>
</evidence>
<reference evidence="1" key="1">
    <citation type="journal article" date="2014" name="Genome Announc.">
        <title>Draft Genome Sequence of Mycobacterium triplex DSM 44626.</title>
        <authorList>
            <person name="Sassi M."/>
            <person name="Croce O."/>
            <person name="Robert C."/>
            <person name="Raoult D."/>
            <person name="Drancourt M."/>
        </authorList>
    </citation>
    <scope>NUCLEOTIDE SEQUENCE [LARGE SCALE GENOMIC DNA]</scope>
    <source>
        <strain evidence="1">DSM 44626</strain>
    </source>
</reference>
<organism evidence="1">
    <name type="scientific">Mycobacterium triplex</name>
    <dbReference type="NCBI Taxonomy" id="47839"/>
    <lineage>
        <taxon>Bacteria</taxon>
        <taxon>Bacillati</taxon>
        <taxon>Actinomycetota</taxon>
        <taxon>Actinomycetes</taxon>
        <taxon>Mycobacteriales</taxon>
        <taxon>Mycobacteriaceae</taxon>
        <taxon>Mycobacterium</taxon>
        <taxon>Mycobacterium simiae complex</taxon>
    </lineage>
</organism>
<sequence length="74" mass="7992">MGPPSGTGRWHSVGGACNNNGEAVWETRTDVERLTDVNHGLMPLLLVTTKLSVKLAFADGPDPLKGRHWLVARS</sequence>
<proteinExistence type="predicted"/>
<dbReference type="STRING" id="47839.BN973_00501"/>
<dbReference type="EMBL" id="HG964446">
    <property type="protein sequence ID" value="CDO86160.1"/>
    <property type="molecule type" value="Genomic_DNA"/>
</dbReference>
<reference evidence="1" key="2">
    <citation type="submission" date="2014-04" db="EMBL/GenBank/DDBJ databases">
        <authorList>
            <person name="Xu Y.W."/>
            <person name="Yang Q."/>
        </authorList>
    </citation>
    <scope>NUCLEOTIDE SEQUENCE</scope>
    <source>
        <strain evidence="1">DSM 44626</strain>
    </source>
</reference>
<accession>A0A024JQQ3</accession>
<dbReference type="HOGENOM" id="CLU_2683995_0_0_11"/>
<gene>
    <name evidence="1" type="ORF">BN973_00501</name>
</gene>
<name>A0A024JQQ3_9MYCO</name>
<dbReference type="Proteomes" id="UP000028880">
    <property type="component" value="Unassembled WGS sequence"/>
</dbReference>
<protein>
    <submittedName>
        <fullName evidence="1">Uncharacterized protein</fullName>
    </submittedName>
</protein>
<dbReference type="AlphaFoldDB" id="A0A024JQQ3"/>